<dbReference type="Gene3D" id="1.20.1530.20">
    <property type="match status" value="1"/>
</dbReference>
<feature type="transmembrane region" description="Helical" evidence="10">
    <location>
        <begin position="393"/>
        <end position="415"/>
    </location>
</feature>
<keyword evidence="7" id="KW-0406">Ion transport</keyword>
<dbReference type="GO" id="GO:0015297">
    <property type="term" value="F:antiporter activity"/>
    <property type="evidence" value="ECO:0007669"/>
    <property type="project" value="InterPro"/>
</dbReference>
<feature type="transmembrane region" description="Helical" evidence="10">
    <location>
        <begin position="600"/>
        <end position="619"/>
    </location>
</feature>
<dbReference type="InterPro" id="IPR057290">
    <property type="entry name" value="CHX17_C"/>
</dbReference>
<dbReference type="GO" id="GO:0006885">
    <property type="term" value="P:regulation of pH"/>
    <property type="evidence" value="ECO:0007669"/>
    <property type="project" value="TreeGrafter"/>
</dbReference>
<feature type="transmembrane region" description="Helical" evidence="10">
    <location>
        <begin position="352"/>
        <end position="373"/>
    </location>
</feature>
<evidence type="ECO:0008006" key="16">
    <source>
        <dbReference type="Google" id="ProtNLM"/>
    </source>
</evidence>
<dbReference type="InterPro" id="IPR050794">
    <property type="entry name" value="CPA2_transporter"/>
</dbReference>
<reference evidence="14" key="1">
    <citation type="journal article" date="2021" name="J. Hered.">
        <title>Genome Assembly of Salicaceae Populus deltoides (Eastern Cottonwood) I-69 Based on Nanopore Sequencing and Hi-C Technologies.</title>
        <authorList>
            <person name="Bai S."/>
            <person name="Wu H."/>
            <person name="Zhang J."/>
            <person name="Pan Z."/>
            <person name="Zhao W."/>
            <person name="Li Z."/>
            <person name="Tong C."/>
        </authorList>
    </citation>
    <scope>NUCLEOTIDE SEQUENCE</scope>
    <source>
        <tissue evidence="14">Leaf</tissue>
    </source>
</reference>
<keyword evidence="8 10" id="KW-0472">Membrane</keyword>
<comment type="subcellular location">
    <subcellularLocation>
        <location evidence="1">Membrane</location>
        <topology evidence="1">Multi-pass membrane protein</topology>
    </subcellularLocation>
</comment>
<name>A0A8T2YCC6_POPDE</name>
<dbReference type="GO" id="GO:0016020">
    <property type="term" value="C:membrane"/>
    <property type="evidence" value="ECO:0007669"/>
    <property type="project" value="UniProtKB-SubCell"/>
</dbReference>
<feature type="domain" description="Cation/H(+) antiporter central" evidence="12">
    <location>
        <begin position="674"/>
        <end position="806"/>
    </location>
</feature>
<feature type="transmembrane region" description="Helical" evidence="10">
    <location>
        <begin position="39"/>
        <end position="57"/>
    </location>
</feature>
<evidence type="ECO:0000256" key="2">
    <source>
        <dbReference type="ARBA" id="ARBA00022448"/>
    </source>
</evidence>
<dbReference type="Gene3D" id="3.40.50.12370">
    <property type="match status" value="1"/>
</dbReference>
<dbReference type="Pfam" id="PF23256">
    <property type="entry name" value="CHX17_2nd"/>
    <property type="match status" value="1"/>
</dbReference>
<dbReference type="InterPro" id="IPR006153">
    <property type="entry name" value="Cation/H_exchanger_TM"/>
</dbReference>
<protein>
    <recommendedName>
        <fullName evidence="16">Cation/H+ exchanger domain-containing protein</fullName>
    </recommendedName>
</protein>
<evidence type="ECO:0000256" key="6">
    <source>
        <dbReference type="ARBA" id="ARBA00022989"/>
    </source>
</evidence>
<comment type="similarity">
    <text evidence="9">Belongs to the monovalent cation:proton antiporter 2 (CPA2) transporter (TC 2.A.37) family. CHX (TC 2.A.37.4) subfamily.</text>
</comment>
<dbReference type="GO" id="GO:0012505">
    <property type="term" value="C:endomembrane system"/>
    <property type="evidence" value="ECO:0007669"/>
    <property type="project" value="TreeGrafter"/>
</dbReference>
<feature type="domain" description="Cation/H(+) antiporter C-terminal" evidence="13">
    <location>
        <begin position="821"/>
        <end position="972"/>
    </location>
</feature>
<dbReference type="Pfam" id="PF23259">
    <property type="entry name" value="CHX17_C"/>
    <property type="match status" value="1"/>
</dbReference>
<keyword evidence="4 10" id="KW-0812">Transmembrane</keyword>
<dbReference type="GO" id="GO:0006813">
    <property type="term" value="P:potassium ion transport"/>
    <property type="evidence" value="ECO:0007669"/>
    <property type="project" value="UniProtKB-KW"/>
</dbReference>
<keyword evidence="6 10" id="KW-1133">Transmembrane helix</keyword>
<feature type="transmembrane region" description="Helical" evidence="10">
    <location>
        <begin position="422"/>
        <end position="438"/>
    </location>
</feature>
<evidence type="ECO:0000256" key="5">
    <source>
        <dbReference type="ARBA" id="ARBA00022958"/>
    </source>
</evidence>
<evidence type="ECO:0000256" key="7">
    <source>
        <dbReference type="ARBA" id="ARBA00023065"/>
    </source>
</evidence>
<dbReference type="GO" id="GO:1902600">
    <property type="term" value="P:proton transmembrane transport"/>
    <property type="evidence" value="ECO:0007669"/>
    <property type="project" value="InterPro"/>
</dbReference>
<feature type="transmembrane region" description="Helical" evidence="10">
    <location>
        <begin position="324"/>
        <end position="345"/>
    </location>
</feature>
<dbReference type="AlphaFoldDB" id="A0A8T2YCC6"/>
<feature type="transmembrane region" description="Helical" evidence="10">
    <location>
        <begin position="503"/>
        <end position="528"/>
    </location>
</feature>
<feature type="transmembrane region" description="Helical" evidence="10">
    <location>
        <begin position="534"/>
        <end position="555"/>
    </location>
</feature>
<dbReference type="Pfam" id="PF00999">
    <property type="entry name" value="Na_H_Exchanger"/>
    <property type="match status" value="1"/>
</dbReference>
<proteinExistence type="inferred from homology"/>
<keyword evidence="2" id="KW-0813">Transport</keyword>
<feature type="transmembrane region" description="Helical" evidence="10">
    <location>
        <begin position="291"/>
        <end position="312"/>
    </location>
</feature>
<keyword evidence="3" id="KW-0633">Potassium transport</keyword>
<feature type="domain" description="Cation/H+ exchanger transmembrane" evidence="11">
    <location>
        <begin position="244"/>
        <end position="610"/>
    </location>
</feature>
<feature type="transmembrane region" description="Helical" evidence="10">
    <location>
        <begin position="458"/>
        <end position="491"/>
    </location>
</feature>
<evidence type="ECO:0000256" key="4">
    <source>
        <dbReference type="ARBA" id="ARBA00022692"/>
    </source>
</evidence>
<evidence type="ECO:0000256" key="1">
    <source>
        <dbReference type="ARBA" id="ARBA00004141"/>
    </source>
</evidence>
<dbReference type="InterPro" id="IPR057291">
    <property type="entry name" value="CHX17_2nd"/>
</dbReference>
<feature type="transmembrane region" description="Helical" evidence="10">
    <location>
        <begin position="260"/>
        <end position="279"/>
    </location>
</feature>
<dbReference type="PANTHER" id="PTHR32468:SF74">
    <property type="entry name" value="CATION_H(+) ANTIPORTER 21-RELATED"/>
    <property type="match status" value="1"/>
</dbReference>
<keyword evidence="5" id="KW-0630">Potassium</keyword>
<evidence type="ECO:0000259" key="12">
    <source>
        <dbReference type="Pfam" id="PF23256"/>
    </source>
</evidence>
<evidence type="ECO:0000256" key="9">
    <source>
        <dbReference type="ARBA" id="ARBA00038341"/>
    </source>
</evidence>
<keyword evidence="15" id="KW-1185">Reference proteome</keyword>
<dbReference type="InterPro" id="IPR038770">
    <property type="entry name" value="Na+/solute_symporter_sf"/>
</dbReference>
<evidence type="ECO:0000256" key="8">
    <source>
        <dbReference type="ARBA" id="ARBA00023136"/>
    </source>
</evidence>
<sequence>MASQQKEDLPSTSPRAAGFGEMVVDRYQKIREHAETYPYVWASYIVVYGSLGLWATYRWRKLRKTEDRVRVLQERLRKLVETEEGASSTKLQNMNKDIGSAVSLQTTLGGKLQITHRLKHWKLYKDSFLCEARRCRSTLPLQYSQDRTGFVVLQEKLFLKISLVSPIISFDFVSKRVIANMLDHSETDIVAYVGGFLLERTPSNGVNVCYYETVNVDLSVWKISNPLLNNVPYFAVQLSITIFMIHLLFFIFNFTRQPRFFAELITACMLGPIFFRSSFFLRYVRPMKSNVVLQTMANLGLVYYMFLVGLEIDLNMVRRVGKKAFTNAVAGILFSMGMGASLYCLFTRDKSIFPSANPVGGLFWGVALTVTSFPDLAQVLSDINLISTDLGQIALSSAFVSDLASWTILIMTITWLHGRSKLSILPTVGFIILCWFVVRPVLSKIKSSSNKSSGRDFYVYVILAGVLICGFITDACGSTSMTGAFVLGLVTSNEFETRILEQVNNFVAGILLPSYVMVVGGKIDILFLMSKTSVVTLLVIVVLAFSVKVLSSFLVCKAFGISARDGIALGILMNTKGLLALVVINIGVDVQALDFATFPAMVIVFLVMTALVKPFPYWVSKSSKNLKQYKQRTMETSKDDSEFRIIMCVHESHHLSGMSTLLKLSNSTKLSPITIFALHLVELTGRSSAMLIVHDAYNATNISQPIFERVISDHVSSQSLRSYGRRGTGHPISIQPVTVVSPYATMHREICCVAEDKHVTLIIVPFHKEGCGIDVVQENSSIRTVNHNLLAKAPCSVGIFVDRGLQLSIHDMGSNLWKQQINVAMLFTGGPDDREALAYSWRMAGSREVRLTVVHFRPGEKAKNIMEERKESENYKQLDEKYVNELRFKAKFNDSVIYLEKVVNNGEEILRTTKEMFDYYDLYIVGRGQGVASPFTSGLSEWSDCKDLGVLGEALSTSEFARNASILVIQQYYVADTAE</sequence>
<evidence type="ECO:0000313" key="15">
    <source>
        <dbReference type="Proteomes" id="UP000807159"/>
    </source>
</evidence>
<evidence type="ECO:0000259" key="13">
    <source>
        <dbReference type="Pfam" id="PF23259"/>
    </source>
</evidence>
<feature type="transmembrane region" description="Helical" evidence="10">
    <location>
        <begin position="231"/>
        <end position="254"/>
    </location>
</feature>
<evidence type="ECO:0000313" key="14">
    <source>
        <dbReference type="EMBL" id="KAH8502682.1"/>
    </source>
</evidence>
<accession>A0A8T2YCC6</accession>
<feature type="transmembrane region" description="Helical" evidence="10">
    <location>
        <begin position="567"/>
        <end position="588"/>
    </location>
</feature>
<gene>
    <name evidence="14" type="ORF">H0E87_014113</name>
</gene>
<dbReference type="PANTHER" id="PTHR32468">
    <property type="entry name" value="CATION/H + ANTIPORTER"/>
    <property type="match status" value="1"/>
</dbReference>
<evidence type="ECO:0000256" key="10">
    <source>
        <dbReference type="SAM" id="Phobius"/>
    </source>
</evidence>
<organism evidence="14 15">
    <name type="scientific">Populus deltoides</name>
    <name type="common">Eastern poplar</name>
    <name type="synonym">Eastern cottonwood</name>
    <dbReference type="NCBI Taxonomy" id="3696"/>
    <lineage>
        <taxon>Eukaryota</taxon>
        <taxon>Viridiplantae</taxon>
        <taxon>Streptophyta</taxon>
        <taxon>Embryophyta</taxon>
        <taxon>Tracheophyta</taxon>
        <taxon>Spermatophyta</taxon>
        <taxon>Magnoliopsida</taxon>
        <taxon>eudicotyledons</taxon>
        <taxon>Gunneridae</taxon>
        <taxon>Pentapetalae</taxon>
        <taxon>rosids</taxon>
        <taxon>fabids</taxon>
        <taxon>Malpighiales</taxon>
        <taxon>Salicaceae</taxon>
        <taxon>Saliceae</taxon>
        <taxon>Populus</taxon>
    </lineage>
</organism>
<comment type="caution">
    <text evidence="14">The sequence shown here is derived from an EMBL/GenBank/DDBJ whole genome shotgun (WGS) entry which is preliminary data.</text>
</comment>
<dbReference type="EMBL" id="JACEGQ020000007">
    <property type="protein sequence ID" value="KAH8502682.1"/>
    <property type="molecule type" value="Genomic_DNA"/>
</dbReference>
<evidence type="ECO:0000259" key="11">
    <source>
        <dbReference type="Pfam" id="PF00999"/>
    </source>
</evidence>
<evidence type="ECO:0000256" key="3">
    <source>
        <dbReference type="ARBA" id="ARBA00022538"/>
    </source>
</evidence>
<dbReference type="Proteomes" id="UP000807159">
    <property type="component" value="Chromosome 7"/>
</dbReference>